<evidence type="ECO:0008006" key="3">
    <source>
        <dbReference type="Google" id="ProtNLM"/>
    </source>
</evidence>
<dbReference type="RefSeq" id="WP_243547751.1">
    <property type="nucleotide sequence ID" value="NZ_CP094532.1"/>
</dbReference>
<evidence type="ECO:0000313" key="2">
    <source>
        <dbReference type="Proteomes" id="UP000831460"/>
    </source>
</evidence>
<protein>
    <recommendedName>
        <fullName evidence="3">Immunity protein 50</fullName>
    </recommendedName>
</protein>
<keyword evidence="2" id="KW-1185">Reference proteome</keyword>
<accession>A0ABY4BQ89</accession>
<proteinExistence type="predicted"/>
<evidence type="ECO:0000313" key="1">
    <source>
        <dbReference type="EMBL" id="UOE39883.1"/>
    </source>
</evidence>
<organism evidence="1 2">
    <name type="scientific">Chryseobacterium suipulveris</name>
    <dbReference type="NCBI Taxonomy" id="2929800"/>
    <lineage>
        <taxon>Bacteria</taxon>
        <taxon>Pseudomonadati</taxon>
        <taxon>Bacteroidota</taxon>
        <taxon>Flavobacteriia</taxon>
        <taxon>Flavobacteriales</taxon>
        <taxon>Weeksellaceae</taxon>
        <taxon>Chryseobacterium group</taxon>
        <taxon>Chryseobacterium</taxon>
    </lineage>
</organism>
<dbReference type="EMBL" id="CP094532">
    <property type="protein sequence ID" value="UOE39883.1"/>
    <property type="molecule type" value="Genomic_DNA"/>
</dbReference>
<dbReference type="Proteomes" id="UP000831460">
    <property type="component" value="Chromosome"/>
</dbReference>
<gene>
    <name evidence="1" type="ORF">MTP09_08075</name>
</gene>
<name>A0ABY4BQ89_9FLAO</name>
<sequence>MNIQDLDWHDSQLLSVFINRKNPGLIDDIVFEINFTEDDTKQIVFKNVYWSSFEMNFGVIGEDSILYFKKSYDDPNILRIKEKWKGLINDVDLISYTIQLNSTASCIRVISKSVEIKDIL</sequence>
<reference evidence="1 2" key="1">
    <citation type="submission" date="2022-03" db="EMBL/GenBank/DDBJ databases">
        <title>Chryseobacterium sp. isolated from particulate matters in swine house.</title>
        <authorList>
            <person name="Won M."/>
            <person name="Kim S.-J."/>
            <person name="Kwon S.-W."/>
        </authorList>
    </citation>
    <scope>NUCLEOTIDE SEQUENCE [LARGE SCALE GENOMIC DNA]</scope>
    <source>
        <strain evidence="1 2">SC2-2</strain>
    </source>
</reference>